<comment type="caution">
    <text evidence="9">Lacks conserved residue(s) required for the propagation of feature annotation.</text>
</comment>
<dbReference type="PANTHER" id="PTHR20857:SF15">
    <property type="entry name" value="THIAMINE-PHOSPHATE SYNTHASE"/>
    <property type="match status" value="1"/>
</dbReference>
<evidence type="ECO:0000256" key="9">
    <source>
        <dbReference type="HAMAP-Rule" id="MF_00097"/>
    </source>
</evidence>
<dbReference type="SUPFAM" id="SSF51391">
    <property type="entry name" value="Thiamin phosphate synthase"/>
    <property type="match status" value="1"/>
</dbReference>
<evidence type="ECO:0000313" key="14">
    <source>
        <dbReference type="Proteomes" id="UP000002294"/>
    </source>
</evidence>
<comment type="pathway">
    <text evidence="1 9 11">Cofactor biosynthesis; thiamine diphosphate biosynthesis; thiamine phosphate from 4-amino-2-methyl-5-diphosphomethylpyrimidine and 4-methyl-5-(2-phosphoethyl)-thiazole: step 1/1.</text>
</comment>
<dbReference type="InterPro" id="IPR034291">
    <property type="entry name" value="TMP_synthase"/>
</dbReference>
<sequence>MTKLYLVTNSDKYDEEEFLRRVEEALRGGVDILQLREKDRPDREILELGKKVKALCDKYKVPMLIDDKAHLAWALGVGVHLGQEDMPVDLARKLLGKDALIGATAKSVEAAQKAEEDGADYLGVGAIFDTKTHVKTKRTSVETFKEIKNKVSIDVYAIGGLNIENIDVLKSSGADGICVVRAIMDSPNVYEDTKKLKEKMEDILG</sequence>
<dbReference type="Pfam" id="PF02581">
    <property type="entry name" value="TMP-TENI"/>
    <property type="match status" value="1"/>
</dbReference>
<dbReference type="HOGENOM" id="CLU_018272_3_2_9"/>
<keyword evidence="2 9" id="KW-0808">Transferase</keyword>
<dbReference type="InterPro" id="IPR022998">
    <property type="entry name" value="ThiamineP_synth_TenI"/>
</dbReference>
<evidence type="ECO:0000259" key="12">
    <source>
        <dbReference type="Pfam" id="PF02581"/>
    </source>
</evidence>
<evidence type="ECO:0000256" key="5">
    <source>
        <dbReference type="ARBA" id="ARBA00022977"/>
    </source>
</evidence>
<dbReference type="InterPro" id="IPR036206">
    <property type="entry name" value="ThiamineP_synth_sf"/>
</dbReference>
<dbReference type="STRING" id="525919.Apre_1628"/>
<gene>
    <name evidence="9" type="primary">thiE</name>
    <name evidence="13" type="ordered locus">Apre_1628</name>
</gene>
<evidence type="ECO:0000256" key="10">
    <source>
        <dbReference type="RuleBase" id="RU003826"/>
    </source>
</evidence>
<dbReference type="KEGG" id="apr:Apre_1628"/>
<feature type="binding site" evidence="9">
    <location>
        <position position="85"/>
    </location>
    <ligand>
        <name>Mg(2+)</name>
        <dbReference type="ChEBI" id="CHEBI:18420"/>
    </ligand>
</feature>
<evidence type="ECO:0000256" key="11">
    <source>
        <dbReference type="RuleBase" id="RU004253"/>
    </source>
</evidence>
<comment type="cofactor">
    <cofactor evidence="9">
        <name>Mg(2+)</name>
        <dbReference type="ChEBI" id="CHEBI:18420"/>
    </cofactor>
    <text evidence="9">Binds 1 Mg(2+) ion per subunit.</text>
</comment>
<comment type="function">
    <text evidence="9">Condenses 4-methyl-5-(beta-hydroxyethyl)thiazole monophosphate (THZ-P) and 2-methyl-4-amino-5-hydroxymethyl pyrimidine pyrophosphate (HMP-PP) to form thiamine monophosphate (TMP).</text>
</comment>
<dbReference type="GO" id="GO:0009228">
    <property type="term" value="P:thiamine biosynthetic process"/>
    <property type="evidence" value="ECO:0007669"/>
    <property type="project" value="UniProtKB-KW"/>
</dbReference>
<dbReference type="Proteomes" id="UP000002294">
    <property type="component" value="Chromosome"/>
</dbReference>
<evidence type="ECO:0000256" key="6">
    <source>
        <dbReference type="ARBA" id="ARBA00047334"/>
    </source>
</evidence>
<dbReference type="CDD" id="cd00564">
    <property type="entry name" value="TMP_TenI"/>
    <property type="match status" value="1"/>
</dbReference>
<evidence type="ECO:0000256" key="3">
    <source>
        <dbReference type="ARBA" id="ARBA00022723"/>
    </source>
</evidence>
<comment type="similarity">
    <text evidence="9 10">Belongs to the thiamine-phosphate synthase family.</text>
</comment>
<proteinExistence type="inferred from homology"/>
<evidence type="ECO:0000256" key="1">
    <source>
        <dbReference type="ARBA" id="ARBA00005165"/>
    </source>
</evidence>
<dbReference type="EC" id="2.5.1.3" evidence="9"/>
<evidence type="ECO:0000256" key="2">
    <source>
        <dbReference type="ARBA" id="ARBA00022679"/>
    </source>
</evidence>
<comment type="catalytic activity">
    <reaction evidence="7 9 10">
        <text>2-(2-carboxy-4-methylthiazol-5-yl)ethyl phosphate + 4-amino-2-methyl-5-(diphosphooxymethyl)pyrimidine + 2 H(+) = thiamine phosphate + CO2 + diphosphate</text>
        <dbReference type="Rhea" id="RHEA:47848"/>
        <dbReference type="ChEBI" id="CHEBI:15378"/>
        <dbReference type="ChEBI" id="CHEBI:16526"/>
        <dbReference type="ChEBI" id="CHEBI:33019"/>
        <dbReference type="ChEBI" id="CHEBI:37575"/>
        <dbReference type="ChEBI" id="CHEBI:57841"/>
        <dbReference type="ChEBI" id="CHEBI:62890"/>
        <dbReference type="EC" id="2.5.1.3"/>
    </reaction>
</comment>
<keyword evidence="3 9" id="KW-0479">Metal-binding</keyword>
<feature type="binding site" evidence="9">
    <location>
        <position position="66"/>
    </location>
    <ligand>
        <name>4-amino-2-methyl-5-(diphosphooxymethyl)pyrimidine</name>
        <dbReference type="ChEBI" id="CHEBI:57841"/>
    </ligand>
</feature>
<dbReference type="HAMAP" id="MF_00097">
    <property type="entry name" value="TMP_synthase"/>
    <property type="match status" value="1"/>
</dbReference>
<evidence type="ECO:0000256" key="8">
    <source>
        <dbReference type="ARBA" id="ARBA00047883"/>
    </source>
</evidence>
<dbReference type="EMBL" id="CP001708">
    <property type="protein sequence ID" value="ACV29649.1"/>
    <property type="molecule type" value="Genomic_DNA"/>
</dbReference>
<protein>
    <recommendedName>
        <fullName evidence="9">Thiamine-phosphate synthase</fullName>
        <shortName evidence="9">TP synthase</shortName>
        <shortName evidence="9">TPS</shortName>
        <ecNumber evidence="9">2.5.1.3</ecNumber>
    </recommendedName>
    <alternativeName>
        <fullName evidence="9">Thiamine-phosphate pyrophosphorylase</fullName>
        <shortName evidence="9">TMP pyrophosphorylase</shortName>
        <shortName evidence="9">TMP-PPase</shortName>
    </alternativeName>
</protein>
<evidence type="ECO:0000256" key="4">
    <source>
        <dbReference type="ARBA" id="ARBA00022842"/>
    </source>
</evidence>
<feature type="binding site" evidence="9">
    <location>
        <begin position="130"/>
        <end position="132"/>
    </location>
    <ligand>
        <name>2-[(2R,5Z)-2-carboxy-4-methylthiazol-5(2H)-ylidene]ethyl phosphate</name>
        <dbReference type="ChEBI" id="CHEBI:62899"/>
    </ligand>
</feature>
<dbReference type="UniPathway" id="UPA00060">
    <property type="reaction ID" value="UER00141"/>
</dbReference>
<dbReference type="RefSeq" id="WP_015778545.1">
    <property type="nucleotide sequence ID" value="NC_013171.1"/>
</dbReference>
<dbReference type="GO" id="GO:0005737">
    <property type="term" value="C:cytoplasm"/>
    <property type="evidence" value="ECO:0007669"/>
    <property type="project" value="TreeGrafter"/>
</dbReference>
<dbReference type="AlphaFoldDB" id="C7REN6"/>
<feature type="domain" description="Thiamine phosphate synthase/TenI" evidence="12">
    <location>
        <begin position="4"/>
        <end position="183"/>
    </location>
</feature>
<dbReference type="FunFam" id="3.20.20.70:FF:000096">
    <property type="entry name" value="Thiamine-phosphate synthase"/>
    <property type="match status" value="1"/>
</dbReference>
<feature type="binding site" evidence="9">
    <location>
        <position position="160"/>
    </location>
    <ligand>
        <name>2-[(2R,5Z)-2-carboxy-4-methylthiazol-5(2H)-ylidene]ethyl phosphate</name>
        <dbReference type="ChEBI" id="CHEBI:62899"/>
    </ligand>
</feature>
<comment type="catalytic activity">
    <reaction evidence="6 9 10">
        <text>4-methyl-5-(2-phosphooxyethyl)-thiazole + 4-amino-2-methyl-5-(diphosphooxymethyl)pyrimidine + H(+) = thiamine phosphate + diphosphate</text>
        <dbReference type="Rhea" id="RHEA:22328"/>
        <dbReference type="ChEBI" id="CHEBI:15378"/>
        <dbReference type="ChEBI" id="CHEBI:33019"/>
        <dbReference type="ChEBI" id="CHEBI:37575"/>
        <dbReference type="ChEBI" id="CHEBI:57841"/>
        <dbReference type="ChEBI" id="CHEBI:58296"/>
        <dbReference type="EC" id="2.5.1.3"/>
    </reaction>
</comment>
<keyword evidence="5 9" id="KW-0784">Thiamine biosynthesis</keyword>
<comment type="catalytic activity">
    <reaction evidence="8 9 10">
        <text>2-[(2R,5Z)-2-carboxy-4-methylthiazol-5(2H)-ylidene]ethyl phosphate + 4-amino-2-methyl-5-(diphosphooxymethyl)pyrimidine + 2 H(+) = thiamine phosphate + CO2 + diphosphate</text>
        <dbReference type="Rhea" id="RHEA:47844"/>
        <dbReference type="ChEBI" id="CHEBI:15378"/>
        <dbReference type="ChEBI" id="CHEBI:16526"/>
        <dbReference type="ChEBI" id="CHEBI:33019"/>
        <dbReference type="ChEBI" id="CHEBI:37575"/>
        <dbReference type="ChEBI" id="CHEBI:57841"/>
        <dbReference type="ChEBI" id="CHEBI:62899"/>
        <dbReference type="EC" id="2.5.1.3"/>
    </reaction>
</comment>
<feature type="binding site" evidence="9">
    <location>
        <position position="104"/>
    </location>
    <ligand>
        <name>4-amino-2-methyl-5-(diphosphooxymethyl)pyrimidine</name>
        <dbReference type="ChEBI" id="CHEBI:57841"/>
    </ligand>
</feature>
<feature type="binding site" evidence="9">
    <location>
        <begin position="34"/>
        <end position="38"/>
    </location>
    <ligand>
        <name>4-amino-2-methyl-5-(diphosphooxymethyl)pyrimidine</name>
        <dbReference type="ChEBI" id="CHEBI:57841"/>
    </ligand>
</feature>
<keyword evidence="4 9" id="KW-0460">Magnesium</keyword>
<dbReference type="NCBIfam" id="TIGR00693">
    <property type="entry name" value="thiE"/>
    <property type="match status" value="1"/>
</dbReference>
<dbReference type="eggNOG" id="COG0352">
    <property type="taxonomic scope" value="Bacteria"/>
</dbReference>
<organism evidence="13 14">
    <name type="scientific">Anaerococcus prevotii (strain ATCC 9321 / DSM 20548 / JCM 6508 / NCTC 11806 / PC1)</name>
    <name type="common">Peptostreptococcus prevotii</name>
    <name type="synonym">Peptococcus prevotii</name>
    <dbReference type="NCBI Taxonomy" id="525919"/>
    <lineage>
        <taxon>Bacteria</taxon>
        <taxon>Bacillati</taxon>
        <taxon>Bacillota</taxon>
        <taxon>Tissierellia</taxon>
        <taxon>Tissierellales</taxon>
        <taxon>Peptoniphilaceae</taxon>
        <taxon>Anaerococcus</taxon>
    </lineage>
</organism>
<dbReference type="OrthoDB" id="9812206at2"/>
<dbReference type="InterPro" id="IPR013785">
    <property type="entry name" value="Aldolase_TIM"/>
</dbReference>
<evidence type="ECO:0000313" key="13">
    <source>
        <dbReference type="EMBL" id="ACV29649.1"/>
    </source>
</evidence>
<name>C7REN6_ANAPD</name>
<dbReference type="PANTHER" id="PTHR20857">
    <property type="entry name" value="THIAMINE-PHOSPHATE PYROPHOSPHORYLASE"/>
    <property type="match status" value="1"/>
</dbReference>
<dbReference type="GO" id="GO:0000287">
    <property type="term" value="F:magnesium ion binding"/>
    <property type="evidence" value="ECO:0007669"/>
    <property type="project" value="UniProtKB-UniRule"/>
</dbReference>
<keyword evidence="14" id="KW-1185">Reference proteome</keyword>
<accession>C7REN6</accession>
<feature type="binding site" evidence="9">
    <location>
        <position position="67"/>
    </location>
    <ligand>
        <name>Mg(2+)</name>
        <dbReference type="ChEBI" id="CHEBI:18420"/>
    </ligand>
</feature>
<reference evidence="13 14" key="1">
    <citation type="journal article" date="2009" name="Stand. Genomic Sci.">
        <title>Complete genome sequence of Anaerococcus prevotii type strain (PC1).</title>
        <authorList>
            <person name="Labutti K."/>
            <person name="Pukall R."/>
            <person name="Steenblock K."/>
            <person name="Glavina Del Rio T."/>
            <person name="Tice H."/>
            <person name="Copeland A."/>
            <person name="Cheng J.F."/>
            <person name="Lucas S."/>
            <person name="Chen F."/>
            <person name="Nolan M."/>
            <person name="Bruce D."/>
            <person name="Goodwin L."/>
            <person name="Pitluck S."/>
            <person name="Ivanova N."/>
            <person name="Mavromatis K."/>
            <person name="Ovchinnikova G."/>
            <person name="Pati A."/>
            <person name="Chen A."/>
            <person name="Palaniappan K."/>
            <person name="Land M."/>
            <person name="Hauser L."/>
            <person name="Chang Y.J."/>
            <person name="Jeffries C.D."/>
            <person name="Chain P."/>
            <person name="Saunders E."/>
            <person name="Brettin T."/>
            <person name="Detter J.C."/>
            <person name="Han C."/>
            <person name="Goker M."/>
            <person name="Bristow J."/>
            <person name="Eisen J.A."/>
            <person name="Markowitz V."/>
            <person name="Hugenholtz P."/>
            <person name="Kyrpides N.C."/>
            <person name="Klenk H.P."/>
            <person name="Lapidus A."/>
        </authorList>
    </citation>
    <scope>NUCLEOTIDE SEQUENCE [LARGE SCALE GENOMIC DNA]</scope>
    <source>
        <strain evidence="14">ATCC 9321 / DSM 20548 / JCM 6508 / NCTC 11806 / PC1</strain>
    </source>
</reference>
<dbReference type="GO" id="GO:0004789">
    <property type="term" value="F:thiamine-phosphate diphosphorylase activity"/>
    <property type="evidence" value="ECO:0007669"/>
    <property type="project" value="UniProtKB-UniRule"/>
</dbReference>
<dbReference type="Gene3D" id="3.20.20.70">
    <property type="entry name" value="Aldolase class I"/>
    <property type="match status" value="1"/>
</dbReference>
<dbReference type="GO" id="GO:0009229">
    <property type="term" value="P:thiamine diphosphate biosynthetic process"/>
    <property type="evidence" value="ECO:0007669"/>
    <property type="project" value="UniProtKB-UniRule"/>
</dbReference>
<feature type="binding site" evidence="9">
    <location>
        <position position="133"/>
    </location>
    <ligand>
        <name>4-amino-2-methyl-5-(diphosphooxymethyl)pyrimidine</name>
        <dbReference type="ChEBI" id="CHEBI:57841"/>
    </ligand>
</feature>
<evidence type="ECO:0000256" key="7">
    <source>
        <dbReference type="ARBA" id="ARBA00047851"/>
    </source>
</evidence>